<dbReference type="PANTHER" id="PTHR30290">
    <property type="entry name" value="PERIPLASMIC BINDING COMPONENT OF ABC TRANSPORTER"/>
    <property type="match status" value="1"/>
</dbReference>
<proteinExistence type="predicted"/>
<dbReference type="PANTHER" id="PTHR30290:SF83">
    <property type="entry name" value="ABC TRANSPORTER SUBSTRATE-BINDING PROTEIN"/>
    <property type="match status" value="1"/>
</dbReference>
<feature type="domain" description="Solute-binding protein family 5" evidence="1">
    <location>
        <begin position="91"/>
        <end position="495"/>
    </location>
</feature>
<keyword evidence="3" id="KW-1185">Reference proteome</keyword>
<evidence type="ECO:0000313" key="3">
    <source>
        <dbReference type="Proteomes" id="UP000675781"/>
    </source>
</evidence>
<dbReference type="RefSeq" id="WP_246576641.1">
    <property type="nucleotide sequence ID" value="NZ_JAGSOG010000091.1"/>
</dbReference>
<dbReference type="AlphaFoldDB" id="A0A941EQ59"/>
<dbReference type="Gene3D" id="3.40.190.10">
    <property type="entry name" value="Periplasmic binding protein-like II"/>
    <property type="match status" value="1"/>
</dbReference>
<dbReference type="EMBL" id="JAGSOG010000091">
    <property type="protein sequence ID" value="MBR7835336.1"/>
    <property type="molecule type" value="Genomic_DNA"/>
</dbReference>
<evidence type="ECO:0000259" key="1">
    <source>
        <dbReference type="Pfam" id="PF00496"/>
    </source>
</evidence>
<organism evidence="2 3">
    <name type="scientific">Actinospica durhamensis</name>
    <dbReference type="NCBI Taxonomy" id="1508375"/>
    <lineage>
        <taxon>Bacteria</taxon>
        <taxon>Bacillati</taxon>
        <taxon>Actinomycetota</taxon>
        <taxon>Actinomycetes</taxon>
        <taxon>Catenulisporales</taxon>
        <taxon>Actinospicaceae</taxon>
        <taxon>Actinospica</taxon>
    </lineage>
</organism>
<dbReference type="PIRSF" id="PIRSF002741">
    <property type="entry name" value="MppA"/>
    <property type="match status" value="1"/>
</dbReference>
<dbReference type="Gene3D" id="3.10.105.10">
    <property type="entry name" value="Dipeptide-binding Protein, Domain 3"/>
    <property type="match status" value="1"/>
</dbReference>
<dbReference type="GO" id="GO:0015833">
    <property type="term" value="P:peptide transport"/>
    <property type="evidence" value="ECO:0007669"/>
    <property type="project" value="TreeGrafter"/>
</dbReference>
<dbReference type="Proteomes" id="UP000675781">
    <property type="component" value="Unassembled WGS sequence"/>
</dbReference>
<protein>
    <submittedName>
        <fullName evidence="2">ABC transporter substrate-binding protein</fullName>
    </submittedName>
</protein>
<dbReference type="InterPro" id="IPR039424">
    <property type="entry name" value="SBP_5"/>
</dbReference>
<dbReference type="CDD" id="cd08506">
    <property type="entry name" value="PBP2_clavulanate_OppA2"/>
    <property type="match status" value="1"/>
</dbReference>
<accession>A0A941EQ59</accession>
<dbReference type="GO" id="GO:0042597">
    <property type="term" value="C:periplasmic space"/>
    <property type="evidence" value="ECO:0007669"/>
    <property type="project" value="UniProtKB-ARBA"/>
</dbReference>
<dbReference type="InterPro" id="IPR030678">
    <property type="entry name" value="Peptide/Ni-bd"/>
</dbReference>
<reference evidence="2" key="1">
    <citation type="submission" date="2021-04" db="EMBL/GenBank/DDBJ databases">
        <title>Genome based classification of Actinospica acidithermotolerans sp. nov., an actinobacterium isolated from an Indonesian hot spring.</title>
        <authorList>
            <person name="Kusuma A.B."/>
            <person name="Putra K.E."/>
            <person name="Nafisah S."/>
            <person name="Loh J."/>
            <person name="Nouioui I."/>
            <person name="Goodfellow M."/>
        </authorList>
    </citation>
    <scope>NUCLEOTIDE SEQUENCE</scope>
    <source>
        <strain evidence="2">CSCA 57</strain>
    </source>
</reference>
<dbReference type="InterPro" id="IPR000914">
    <property type="entry name" value="SBP_5_dom"/>
</dbReference>
<dbReference type="GO" id="GO:0043190">
    <property type="term" value="C:ATP-binding cassette (ABC) transporter complex"/>
    <property type="evidence" value="ECO:0007669"/>
    <property type="project" value="InterPro"/>
</dbReference>
<comment type="caution">
    <text evidence="2">The sequence shown here is derived from an EMBL/GenBank/DDBJ whole genome shotgun (WGS) entry which is preliminary data.</text>
</comment>
<gene>
    <name evidence="2" type="ORF">KDL01_18830</name>
</gene>
<sequence>MALATTVSACGSSGSSSGSTSASASSFNAGVTSIVNQSSKTGGTLRYALTSDWDSPDPGNTYYAFSWDFSRLYGRSLLAYERVPGSTGLNLQGDLAKSWSVSPDGLTWTFNLQQGVKYQDGQEVTAADVKYAVERSNWGQDTLSNGPSYFKSLVVDKTNYQGPYKDTNPNDGVSGIEVDGSYTIKFHLTQPFADFGYLATLPDTMPVPRAKDTGATYYKAIQSTGQYEIESYTPGKNMTLVPNPEFDATTDPNHQHTVTASKITVSLDMTQDQIDQDLLHGSLDGDLDGTGVGTTAQAEILSNPTLKKQADDSYTGALTYMTINTKVAPFDQVSCRQAVEYAVNKVTVQNALGGSVGGGDIASTVLPPSVAGYQASNQYSTPGDTGSVDKAKQLLATCKTAEPSAFNSDGSLNVNLSARSDRPKEINSAVAIQAALAKVGINVTIDKFTSDKYFGSFAGNPTYTEDNKIGLSMMKWGADWQDGYGFMDQVVTSAGIHAGGGSTNLGLYDDPAVDALFTKALATTDATARTAIWTQIDQKVMSDAAIVPLVYNKALVFHPTQVTNWYEETAFGMPDFSILGTTNN</sequence>
<evidence type="ECO:0000313" key="2">
    <source>
        <dbReference type="EMBL" id="MBR7835336.1"/>
    </source>
</evidence>
<dbReference type="GO" id="GO:1904680">
    <property type="term" value="F:peptide transmembrane transporter activity"/>
    <property type="evidence" value="ECO:0007669"/>
    <property type="project" value="TreeGrafter"/>
</dbReference>
<dbReference type="Pfam" id="PF00496">
    <property type="entry name" value="SBP_bac_5"/>
    <property type="match status" value="1"/>
</dbReference>
<dbReference type="SUPFAM" id="SSF53850">
    <property type="entry name" value="Periplasmic binding protein-like II"/>
    <property type="match status" value="1"/>
</dbReference>
<name>A0A941EQ59_9ACTN</name>